<dbReference type="EMBL" id="JAGFBS010000070">
    <property type="protein sequence ID" value="KAG6369686.1"/>
    <property type="molecule type" value="Genomic_DNA"/>
</dbReference>
<name>A0A8I2YD91_9AGAM</name>
<proteinExistence type="predicted"/>
<gene>
    <name evidence="1" type="ORF">JVT61DRAFT_14112</name>
</gene>
<accession>A0A8I2YD91</accession>
<dbReference type="OrthoDB" id="434783at2759"/>
<sequence length="631" mass="71876">MSRSSFSLENLVAHYPSILDDIALYLAVDPFLGPPANLSPLLLTCRTLYNHLSIANNCTLYARIFRYKFDCEAIERRLTPRWTSARCLARELRSRFIALQHIKHGNPSLRADREALWKAYLMLLENDGRNARQLLDWANLRDWVLAAVALRSFPSPTNTCHPTSHLSDPMGVSLAMWLLWMTSSKGKLSPRPLCDSSDLRPESVAAEAVRVRTALTNAILPFLVRGYQYPSVFAPDTYFYLPLCEEHDESPGFSGPLPLVAHIHYLGHKLKLAVPPLTSAALLNFAVRQEAWQDTVPLSPRIASLPATREEATTRDLGTPALTQEDVREFHFHTRTRFFQHDRAISSERLDRDWFRLVACHTPSAVERPLKGILYSLGTLVGTWTGRIFVPDMLAYLNAVTDQRRPAASVPLVQERISCCFEEHHCLSFSEPLIAPPRHDGLGEDVFNAWLPQDFKFTRRTDGLEIYDPSTGKNTWYETYRSDRRSPYSTRACELLSKTSAQEWCHQDASDPAMQQDTEEVDEYEDFVEELPSGVQDIIITGETPARQGEAWGYYSYIGRIRPWDGLVVFLRIPMNDPDRRAGRWIFKGYVHERSIVGRWRDTTTDEHVVGFEGGFVLCQEDEVNTAPVFA</sequence>
<reference evidence="1" key="1">
    <citation type="submission" date="2021-03" db="EMBL/GenBank/DDBJ databases">
        <title>Evolutionary innovations through gain and loss of genes in the ectomycorrhizal Boletales.</title>
        <authorList>
            <person name="Wu G."/>
            <person name="Miyauchi S."/>
            <person name="Morin E."/>
            <person name="Yang Z.-L."/>
            <person name="Xu J."/>
            <person name="Martin F.M."/>
        </authorList>
    </citation>
    <scope>NUCLEOTIDE SEQUENCE</scope>
    <source>
        <strain evidence="1">BR01</strain>
    </source>
</reference>
<protein>
    <recommendedName>
        <fullName evidence="3">F-box domain-containing protein</fullName>
    </recommendedName>
</protein>
<comment type="caution">
    <text evidence="1">The sequence shown here is derived from an EMBL/GenBank/DDBJ whole genome shotgun (WGS) entry which is preliminary data.</text>
</comment>
<organism evidence="1 2">
    <name type="scientific">Boletus reticuloceps</name>
    <dbReference type="NCBI Taxonomy" id="495285"/>
    <lineage>
        <taxon>Eukaryota</taxon>
        <taxon>Fungi</taxon>
        <taxon>Dikarya</taxon>
        <taxon>Basidiomycota</taxon>
        <taxon>Agaricomycotina</taxon>
        <taxon>Agaricomycetes</taxon>
        <taxon>Agaricomycetidae</taxon>
        <taxon>Boletales</taxon>
        <taxon>Boletineae</taxon>
        <taxon>Boletaceae</taxon>
        <taxon>Boletoideae</taxon>
        <taxon>Boletus</taxon>
    </lineage>
</organism>
<evidence type="ECO:0008006" key="3">
    <source>
        <dbReference type="Google" id="ProtNLM"/>
    </source>
</evidence>
<evidence type="ECO:0000313" key="2">
    <source>
        <dbReference type="Proteomes" id="UP000683000"/>
    </source>
</evidence>
<dbReference type="AlphaFoldDB" id="A0A8I2YD91"/>
<evidence type="ECO:0000313" key="1">
    <source>
        <dbReference type="EMBL" id="KAG6369686.1"/>
    </source>
</evidence>
<keyword evidence="2" id="KW-1185">Reference proteome</keyword>
<dbReference type="Proteomes" id="UP000683000">
    <property type="component" value="Unassembled WGS sequence"/>
</dbReference>